<dbReference type="Proteomes" id="UP000216998">
    <property type="component" value="Unassembled WGS sequence"/>
</dbReference>
<dbReference type="SUPFAM" id="SSF75169">
    <property type="entry name" value="DsrEFH-like"/>
    <property type="match status" value="1"/>
</dbReference>
<evidence type="ECO:0000313" key="2">
    <source>
        <dbReference type="Proteomes" id="UP000216998"/>
    </source>
</evidence>
<evidence type="ECO:0000313" key="1">
    <source>
        <dbReference type="EMBL" id="OYQ35976.1"/>
    </source>
</evidence>
<proteinExistence type="predicted"/>
<dbReference type="AlphaFoldDB" id="A0A255Z3F0"/>
<dbReference type="PANTHER" id="PTHR34655">
    <property type="entry name" value="CONSERVED WITHIN P. AEROPHILUM"/>
    <property type="match status" value="1"/>
</dbReference>
<keyword evidence="2" id="KW-1185">Reference proteome</keyword>
<organism evidence="1 2">
    <name type="scientific">Niveispirillum lacus</name>
    <dbReference type="NCBI Taxonomy" id="1981099"/>
    <lineage>
        <taxon>Bacteria</taxon>
        <taxon>Pseudomonadati</taxon>
        <taxon>Pseudomonadota</taxon>
        <taxon>Alphaproteobacteria</taxon>
        <taxon>Rhodospirillales</taxon>
        <taxon>Azospirillaceae</taxon>
        <taxon>Niveispirillum</taxon>
    </lineage>
</organism>
<dbReference type="InterPro" id="IPR027396">
    <property type="entry name" value="DsrEFH-like"/>
</dbReference>
<reference evidence="1 2" key="1">
    <citation type="submission" date="2017-07" db="EMBL/GenBank/DDBJ databases">
        <title>Niveispirillum cyanobacteriorum sp. nov., isolated from cyanobacterial aggregates in a eutrophic lake.</title>
        <authorList>
            <person name="Cai H."/>
        </authorList>
    </citation>
    <scope>NUCLEOTIDE SEQUENCE [LARGE SCALE GENOMIC DNA]</scope>
    <source>
        <strain evidence="2">TH1-14</strain>
    </source>
</reference>
<name>A0A255Z3F0_9PROT</name>
<accession>A0A255Z3F0</accession>
<dbReference type="InterPro" id="IPR003787">
    <property type="entry name" value="Sulphur_relay_DsrE/F-like"/>
</dbReference>
<dbReference type="EMBL" id="NOXU01000024">
    <property type="protein sequence ID" value="OYQ35976.1"/>
    <property type="molecule type" value="Genomic_DNA"/>
</dbReference>
<dbReference type="PANTHER" id="PTHR34655:SF2">
    <property type="entry name" value="PEROXIREDOXIN FAMILY PROTEIN"/>
    <property type="match status" value="1"/>
</dbReference>
<comment type="caution">
    <text evidence="1">The sequence shown here is derived from an EMBL/GenBank/DDBJ whole genome shotgun (WGS) entry which is preliminary data.</text>
</comment>
<dbReference type="RefSeq" id="WP_094455050.1">
    <property type="nucleotide sequence ID" value="NZ_NOXU01000024.1"/>
</dbReference>
<dbReference type="Gene3D" id="3.40.1260.10">
    <property type="entry name" value="DsrEFH-like"/>
    <property type="match status" value="1"/>
</dbReference>
<sequence>MSDGKWGLVLVIQSGGYDRVHYALVTAAAAVATGRPVTLFFTGRALPALLAGEGWKRLDFSDDGTSPEARDATLALRGVGTFDELLTACAELGVTFLACEMGWRALGIREPSLRPDLHVETTGMVSLLAQVRQGDHMLFV</sequence>
<dbReference type="OrthoDB" id="269440at2"/>
<dbReference type="Pfam" id="PF02635">
    <property type="entry name" value="DsrE"/>
    <property type="match status" value="1"/>
</dbReference>
<gene>
    <name evidence="1" type="ORF">CHU95_06905</name>
</gene>
<protein>
    <submittedName>
        <fullName evidence="1">Uncharacterized protein</fullName>
    </submittedName>
</protein>